<protein>
    <submittedName>
        <fullName evidence="1">Uncharacterized protein</fullName>
    </submittedName>
</protein>
<dbReference type="RefSeq" id="WP_307869668.1">
    <property type="nucleotide sequence ID" value="NZ_JAGGMR010000001.1"/>
</dbReference>
<reference evidence="1 2" key="1">
    <citation type="submission" date="2021-03" db="EMBL/GenBank/DDBJ databases">
        <title>Sequencing the genomes of 1000 actinobacteria strains.</title>
        <authorList>
            <person name="Klenk H.-P."/>
        </authorList>
    </citation>
    <scope>NUCLEOTIDE SEQUENCE [LARGE SCALE GENOMIC DNA]</scope>
    <source>
        <strain evidence="1 2">DSM 45516</strain>
    </source>
</reference>
<organism evidence="1 2">
    <name type="scientific">Nocardia goodfellowii</name>
    <dbReference type="NCBI Taxonomy" id="882446"/>
    <lineage>
        <taxon>Bacteria</taxon>
        <taxon>Bacillati</taxon>
        <taxon>Actinomycetota</taxon>
        <taxon>Actinomycetes</taxon>
        <taxon>Mycobacteriales</taxon>
        <taxon>Nocardiaceae</taxon>
        <taxon>Nocardia</taxon>
    </lineage>
</organism>
<gene>
    <name evidence="1" type="ORF">BJ987_003791</name>
</gene>
<dbReference type="Proteomes" id="UP001519325">
    <property type="component" value="Unassembled WGS sequence"/>
</dbReference>
<comment type="caution">
    <text evidence="1">The sequence shown here is derived from an EMBL/GenBank/DDBJ whole genome shotgun (WGS) entry which is preliminary data.</text>
</comment>
<evidence type="ECO:0000313" key="1">
    <source>
        <dbReference type="EMBL" id="MBP2190890.1"/>
    </source>
</evidence>
<keyword evidence="2" id="KW-1185">Reference proteome</keyword>
<dbReference type="EMBL" id="JAGGMR010000001">
    <property type="protein sequence ID" value="MBP2190890.1"/>
    <property type="molecule type" value="Genomic_DNA"/>
</dbReference>
<sequence>MRTIESLDELTDFVSGREAIYLRVSHGPQRDAESGRSRDFEAGVDLPGWSVTTVAPEPWWPRPSREWVARRLCKYVNLAEQGDGRYPWLLTGRVVGYGPDHEPLVTDIVPVAAVSDAVVDEAKSVYHKMFDVGRDSTQD</sequence>
<proteinExistence type="predicted"/>
<name>A0ABS4QGS0_9NOCA</name>
<evidence type="ECO:0000313" key="2">
    <source>
        <dbReference type="Proteomes" id="UP001519325"/>
    </source>
</evidence>
<dbReference type="InterPro" id="IPR046080">
    <property type="entry name" value="DUF6098"/>
</dbReference>
<accession>A0ABS4QGS0</accession>
<dbReference type="Pfam" id="PF19593">
    <property type="entry name" value="DUF6098"/>
    <property type="match status" value="1"/>
</dbReference>